<dbReference type="Gene3D" id="1.10.287.110">
    <property type="entry name" value="DnaJ domain"/>
    <property type="match status" value="1"/>
</dbReference>
<evidence type="ECO:0000259" key="8">
    <source>
        <dbReference type="PROSITE" id="PS50076"/>
    </source>
</evidence>
<sequence length="617" mass="66351">MAAPPSRLTLCCLQPLLNPELDSEYYEALGLERRSTSTAIKKSYRTMSLRLHPDKRAQRGEPVGEEDVAEFQRVKEAYECLSDPKRRRVYDALGELGLKMNENPASVSPESVMQRAAKVGDRCRCLILVAIFAAVGFFFVYFPVLAALNMDGVTRVPWAVVWLPAWIVDSFLVMNYVAWALEGPRSSAQSPAPEEDEEAPRETSGGGGGGGGGAPPSGDAEEDEETREFFEEDDDDDDDDDETGEDAPLVIRLSALAKTVLVVVFQALLVASLDGADIGSFVTFAPLFARELISLSELFPVAALMRIDPPPGEDDTEMDELEREFRTRVYVQQLEERDMFRRAARFGALRLALEALLAFKLSLPGGGKSSSLSWWIVFLPVWIQAAIYLARGLQFAHSASVIKASMSDPSQSSEDEASRLAEADKLKAEAASHANASALTSVCSCLFLAGIGVVVVFRVLRQRRPYYPAIVCFSPVLLAVCCCYCCTAGLVCCFRSVDDLEEDLTLDGGSLEDPVSREDDDDEDVADDVTPTTAVSAGAITPADAVGALASSEPSGDRILILMSTPSTDGPAANVDSPLVAAAACDGDERLSHVEATAKAPAPPAPVEIASAISDLD</sequence>
<feature type="transmembrane region" description="Helical" evidence="7">
    <location>
        <begin position="125"/>
        <end position="148"/>
    </location>
</feature>
<dbReference type="PANTHER" id="PTHR44027">
    <property type="entry name" value="DNAJ HOMOLOG SUBFAMILY C MEMBER 5 HOMOLOG"/>
    <property type="match status" value="1"/>
</dbReference>
<dbReference type="Pfam" id="PF10269">
    <property type="entry name" value="Tmemb_185A"/>
    <property type="match status" value="1"/>
</dbReference>
<feature type="compositionally biased region" description="Acidic residues" evidence="6">
    <location>
        <begin position="518"/>
        <end position="527"/>
    </location>
</feature>
<feature type="transmembrane region" description="Helical" evidence="7">
    <location>
        <begin position="372"/>
        <end position="390"/>
    </location>
</feature>
<protein>
    <recommendedName>
        <fullName evidence="8">J domain-containing protein</fullName>
    </recommendedName>
</protein>
<dbReference type="PANTHER" id="PTHR44027:SF7">
    <property type="entry name" value="DNAJ HOMOLOG SUBFAMILY C MEMBER 5 HOMOLOG"/>
    <property type="match status" value="1"/>
</dbReference>
<feature type="region of interest" description="Disordered" evidence="6">
    <location>
        <begin position="185"/>
        <end position="245"/>
    </location>
</feature>
<feature type="transmembrane region" description="Helical" evidence="7">
    <location>
        <begin position="160"/>
        <end position="181"/>
    </location>
</feature>
<dbReference type="Proteomes" id="UP001230188">
    <property type="component" value="Unassembled WGS sequence"/>
</dbReference>
<evidence type="ECO:0000256" key="3">
    <source>
        <dbReference type="ARBA" id="ARBA00023139"/>
    </source>
</evidence>
<dbReference type="InterPro" id="IPR019396">
    <property type="entry name" value="TM_Fragile-X-F-assoc"/>
</dbReference>
<evidence type="ECO:0000256" key="5">
    <source>
        <dbReference type="ARBA" id="ARBA00023288"/>
    </source>
</evidence>
<dbReference type="PRINTS" id="PR00625">
    <property type="entry name" value="JDOMAIN"/>
</dbReference>
<keyword evidence="7" id="KW-1133">Transmembrane helix</keyword>
<feature type="compositionally biased region" description="Low complexity" evidence="6">
    <location>
        <begin position="607"/>
        <end position="617"/>
    </location>
</feature>
<evidence type="ECO:0000256" key="1">
    <source>
        <dbReference type="ARBA" id="ARBA00004635"/>
    </source>
</evidence>
<evidence type="ECO:0000256" key="6">
    <source>
        <dbReference type="SAM" id="MobiDB-lite"/>
    </source>
</evidence>
<feature type="domain" description="J" evidence="8">
    <location>
        <begin position="24"/>
        <end position="94"/>
    </location>
</feature>
<dbReference type="InterPro" id="IPR036869">
    <property type="entry name" value="J_dom_sf"/>
</dbReference>
<keyword evidence="2 7" id="KW-0472">Membrane</keyword>
<evidence type="ECO:0000256" key="7">
    <source>
        <dbReference type="SAM" id="Phobius"/>
    </source>
</evidence>
<dbReference type="SUPFAM" id="SSF46565">
    <property type="entry name" value="Chaperone J-domain"/>
    <property type="match status" value="1"/>
</dbReference>
<accession>A0AAD7UJT5</accession>
<organism evidence="9 10">
    <name type="scientific">Chrysophaeum taylorii</name>
    <dbReference type="NCBI Taxonomy" id="2483200"/>
    <lineage>
        <taxon>Eukaryota</taxon>
        <taxon>Sar</taxon>
        <taxon>Stramenopiles</taxon>
        <taxon>Ochrophyta</taxon>
        <taxon>Pelagophyceae</taxon>
        <taxon>Pelagomonadales</taxon>
        <taxon>Pelagomonadaceae</taxon>
        <taxon>Chrysophaeum</taxon>
    </lineage>
</organism>
<feature type="region of interest" description="Disordered" evidence="6">
    <location>
        <begin position="595"/>
        <end position="617"/>
    </location>
</feature>
<dbReference type="GO" id="GO:0016020">
    <property type="term" value="C:membrane"/>
    <property type="evidence" value="ECO:0007669"/>
    <property type="project" value="UniProtKB-SubCell"/>
</dbReference>
<reference evidence="9" key="1">
    <citation type="submission" date="2023-01" db="EMBL/GenBank/DDBJ databases">
        <title>Metagenome sequencing of chrysophaentin producing Chrysophaeum taylorii.</title>
        <authorList>
            <person name="Davison J."/>
            <person name="Bewley C."/>
        </authorList>
    </citation>
    <scope>NUCLEOTIDE SEQUENCE</scope>
    <source>
        <strain evidence="9">NIES-1699</strain>
    </source>
</reference>
<dbReference type="InterPro" id="IPR001623">
    <property type="entry name" value="DnaJ_domain"/>
</dbReference>
<dbReference type="Pfam" id="PF00226">
    <property type="entry name" value="DnaJ"/>
    <property type="match status" value="1"/>
</dbReference>
<dbReference type="InterPro" id="IPR018253">
    <property type="entry name" value="DnaJ_domain_CS"/>
</dbReference>
<dbReference type="PROSITE" id="PS00636">
    <property type="entry name" value="DNAJ_1"/>
    <property type="match status" value="1"/>
</dbReference>
<keyword evidence="7" id="KW-0812">Transmembrane</keyword>
<evidence type="ECO:0000256" key="2">
    <source>
        <dbReference type="ARBA" id="ARBA00023136"/>
    </source>
</evidence>
<feature type="compositionally biased region" description="Acidic residues" evidence="6">
    <location>
        <begin position="219"/>
        <end position="245"/>
    </location>
</feature>
<feature type="transmembrane region" description="Helical" evidence="7">
    <location>
        <begin position="466"/>
        <end position="494"/>
    </location>
</feature>
<dbReference type="EMBL" id="JAQMWT010000136">
    <property type="protein sequence ID" value="KAJ8609632.1"/>
    <property type="molecule type" value="Genomic_DNA"/>
</dbReference>
<feature type="transmembrane region" description="Helical" evidence="7">
    <location>
        <begin position="436"/>
        <end position="460"/>
    </location>
</feature>
<evidence type="ECO:0000256" key="4">
    <source>
        <dbReference type="ARBA" id="ARBA00023186"/>
    </source>
</evidence>
<keyword evidence="10" id="KW-1185">Reference proteome</keyword>
<gene>
    <name evidence="9" type="ORF">CTAYLR_006269</name>
</gene>
<keyword evidence="5" id="KW-0449">Lipoprotein</keyword>
<evidence type="ECO:0000313" key="10">
    <source>
        <dbReference type="Proteomes" id="UP001230188"/>
    </source>
</evidence>
<evidence type="ECO:0000313" key="9">
    <source>
        <dbReference type="EMBL" id="KAJ8609632.1"/>
    </source>
</evidence>
<feature type="compositionally biased region" description="Gly residues" evidence="6">
    <location>
        <begin position="204"/>
        <end position="215"/>
    </location>
</feature>
<comment type="subcellular location">
    <subcellularLocation>
        <location evidence="1">Membrane</location>
        <topology evidence="1">Lipid-anchor</topology>
    </subcellularLocation>
</comment>
<dbReference type="SMART" id="SM00271">
    <property type="entry name" value="DnaJ"/>
    <property type="match status" value="1"/>
</dbReference>
<dbReference type="CDD" id="cd06257">
    <property type="entry name" value="DnaJ"/>
    <property type="match status" value="1"/>
</dbReference>
<comment type="caution">
    <text evidence="9">The sequence shown here is derived from an EMBL/GenBank/DDBJ whole genome shotgun (WGS) entry which is preliminary data.</text>
</comment>
<name>A0AAD7UJT5_9STRA</name>
<dbReference type="GO" id="GO:0005737">
    <property type="term" value="C:cytoplasm"/>
    <property type="evidence" value="ECO:0007669"/>
    <property type="project" value="UniProtKB-ARBA"/>
</dbReference>
<keyword evidence="4" id="KW-0143">Chaperone</keyword>
<dbReference type="PROSITE" id="PS50076">
    <property type="entry name" value="DNAJ_2"/>
    <property type="match status" value="1"/>
</dbReference>
<keyword evidence="3" id="KW-0564">Palmitate</keyword>
<dbReference type="InterPro" id="IPR051434">
    <property type="entry name" value="DnaJ_C_subfamily_member5"/>
</dbReference>
<dbReference type="AlphaFoldDB" id="A0AAD7UJT5"/>
<proteinExistence type="predicted"/>
<feature type="region of interest" description="Disordered" evidence="6">
    <location>
        <begin position="505"/>
        <end position="527"/>
    </location>
</feature>